<evidence type="ECO:0000256" key="1">
    <source>
        <dbReference type="ARBA" id="ARBA00004496"/>
    </source>
</evidence>
<dbReference type="EMBL" id="VGIR01000051">
    <property type="protein sequence ID" value="MBM3331928.1"/>
    <property type="molecule type" value="Genomic_DNA"/>
</dbReference>
<comment type="catalytic activity">
    <reaction evidence="11">
        <text>L-threonine + hydrogencarbonate + ATP = L-threonylcarbamoyladenylate + diphosphate + H2O</text>
        <dbReference type="Rhea" id="RHEA:36407"/>
        <dbReference type="ChEBI" id="CHEBI:15377"/>
        <dbReference type="ChEBI" id="CHEBI:17544"/>
        <dbReference type="ChEBI" id="CHEBI:30616"/>
        <dbReference type="ChEBI" id="CHEBI:33019"/>
        <dbReference type="ChEBI" id="CHEBI:57926"/>
        <dbReference type="ChEBI" id="CHEBI:73682"/>
        <dbReference type="EC" id="2.7.7.87"/>
    </reaction>
</comment>
<dbReference type="PANTHER" id="PTHR17490:SF16">
    <property type="entry name" value="THREONYLCARBAMOYL-AMP SYNTHASE"/>
    <property type="match status" value="1"/>
</dbReference>
<dbReference type="GO" id="GO:0061710">
    <property type="term" value="F:L-threonylcarbamoyladenylate synthase"/>
    <property type="evidence" value="ECO:0007669"/>
    <property type="project" value="UniProtKB-EC"/>
</dbReference>
<dbReference type="GO" id="GO:0005737">
    <property type="term" value="C:cytoplasm"/>
    <property type="evidence" value="ECO:0007669"/>
    <property type="project" value="UniProtKB-SubCell"/>
</dbReference>
<dbReference type="AlphaFoldDB" id="A0A937XHS8"/>
<evidence type="ECO:0000313" key="13">
    <source>
        <dbReference type="EMBL" id="MBM3331928.1"/>
    </source>
</evidence>
<keyword evidence="7" id="KW-0548">Nucleotidyltransferase</keyword>
<evidence type="ECO:0000256" key="7">
    <source>
        <dbReference type="ARBA" id="ARBA00022695"/>
    </source>
</evidence>
<protein>
    <recommendedName>
        <fullName evidence="10">L-threonylcarbamoyladenylate synthase</fullName>
        <ecNumber evidence="3">2.7.7.87</ecNumber>
    </recommendedName>
    <alternativeName>
        <fullName evidence="10">L-threonylcarbamoyladenylate synthase</fullName>
    </alternativeName>
</protein>
<sequence>MDADSQTPDSMSLVLSVQPPSYPAESITRAARILRDGGVAVFPTETVYGIGADIRCPEAVSRVFALKKRDLSQPLMAHCASPLQMLEYVTEVPPWVQPLLGQFWPGPLSLVLRCSENVPPVVTGGGQTVGIRMVAHPATRDLLEELGAPIAGTSANLHGEPATSRFGAVNPALLGQVDVALDAGLCGKHVPSTVLDVTQRPPRVLRVGAVGVQELERVVGQVLVGSGSTV</sequence>
<dbReference type="GO" id="GO:0003725">
    <property type="term" value="F:double-stranded RNA binding"/>
    <property type="evidence" value="ECO:0007669"/>
    <property type="project" value="InterPro"/>
</dbReference>
<organism evidence="13 14">
    <name type="scientific">candidate division WOR-3 bacterium</name>
    <dbReference type="NCBI Taxonomy" id="2052148"/>
    <lineage>
        <taxon>Bacteria</taxon>
        <taxon>Bacteria division WOR-3</taxon>
    </lineage>
</organism>
<evidence type="ECO:0000256" key="5">
    <source>
        <dbReference type="ARBA" id="ARBA00022679"/>
    </source>
</evidence>
<keyword evidence="8" id="KW-0547">Nucleotide-binding</keyword>
<keyword evidence="9" id="KW-0067">ATP-binding</keyword>
<gene>
    <name evidence="13" type="ORF">FJY68_08790</name>
</gene>
<reference evidence="13" key="1">
    <citation type="submission" date="2019-03" db="EMBL/GenBank/DDBJ databases">
        <title>Lake Tanganyika Metagenome-Assembled Genomes (MAGs).</title>
        <authorList>
            <person name="Tran P."/>
        </authorList>
    </citation>
    <scope>NUCLEOTIDE SEQUENCE</scope>
    <source>
        <strain evidence="13">K_DeepCast_150m_m2_040</strain>
    </source>
</reference>
<evidence type="ECO:0000259" key="12">
    <source>
        <dbReference type="PROSITE" id="PS51163"/>
    </source>
</evidence>
<dbReference type="SUPFAM" id="SSF55821">
    <property type="entry name" value="YrdC/RibB"/>
    <property type="match status" value="1"/>
</dbReference>
<name>A0A937XHS8_UNCW3</name>
<evidence type="ECO:0000256" key="3">
    <source>
        <dbReference type="ARBA" id="ARBA00012584"/>
    </source>
</evidence>
<dbReference type="GO" id="GO:0005524">
    <property type="term" value="F:ATP binding"/>
    <property type="evidence" value="ECO:0007669"/>
    <property type="project" value="UniProtKB-KW"/>
</dbReference>
<keyword evidence="4" id="KW-0963">Cytoplasm</keyword>
<dbReference type="EC" id="2.7.7.87" evidence="3"/>
<keyword evidence="5" id="KW-0808">Transferase</keyword>
<dbReference type="GO" id="GO:0008033">
    <property type="term" value="P:tRNA processing"/>
    <property type="evidence" value="ECO:0007669"/>
    <property type="project" value="UniProtKB-KW"/>
</dbReference>
<dbReference type="GO" id="GO:0006450">
    <property type="term" value="P:regulation of translational fidelity"/>
    <property type="evidence" value="ECO:0007669"/>
    <property type="project" value="TreeGrafter"/>
</dbReference>
<accession>A0A937XHS8</accession>
<dbReference type="Gene3D" id="3.90.870.10">
    <property type="entry name" value="DHBP synthase"/>
    <property type="match status" value="1"/>
</dbReference>
<feature type="domain" description="YrdC-like" evidence="12">
    <location>
        <begin position="24"/>
        <end position="210"/>
    </location>
</feature>
<dbReference type="InterPro" id="IPR017945">
    <property type="entry name" value="DHBP_synth_RibB-like_a/b_dom"/>
</dbReference>
<evidence type="ECO:0000256" key="11">
    <source>
        <dbReference type="ARBA" id="ARBA00048366"/>
    </source>
</evidence>
<comment type="subcellular location">
    <subcellularLocation>
        <location evidence="1">Cytoplasm</location>
    </subcellularLocation>
</comment>
<evidence type="ECO:0000256" key="4">
    <source>
        <dbReference type="ARBA" id="ARBA00022490"/>
    </source>
</evidence>
<dbReference type="PROSITE" id="PS51163">
    <property type="entry name" value="YRDC"/>
    <property type="match status" value="1"/>
</dbReference>
<dbReference type="GO" id="GO:0000049">
    <property type="term" value="F:tRNA binding"/>
    <property type="evidence" value="ECO:0007669"/>
    <property type="project" value="TreeGrafter"/>
</dbReference>
<dbReference type="Pfam" id="PF01300">
    <property type="entry name" value="Sua5_yciO_yrdC"/>
    <property type="match status" value="1"/>
</dbReference>
<keyword evidence="6" id="KW-0819">tRNA processing</keyword>
<comment type="caution">
    <text evidence="13">The sequence shown here is derived from an EMBL/GenBank/DDBJ whole genome shotgun (WGS) entry which is preliminary data.</text>
</comment>
<dbReference type="PANTHER" id="PTHR17490">
    <property type="entry name" value="SUA5"/>
    <property type="match status" value="1"/>
</dbReference>
<dbReference type="NCBIfam" id="TIGR00057">
    <property type="entry name" value="L-threonylcarbamoyladenylate synthase"/>
    <property type="match status" value="1"/>
</dbReference>
<dbReference type="Proteomes" id="UP000779900">
    <property type="component" value="Unassembled WGS sequence"/>
</dbReference>
<evidence type="ECO:0000256" key="6">
    <source>
        <dbReference type="ARBA" id="ARBA00022694"/>
    </source>
</evidence>
<dbReference type="InterPro" id="IPR006070">
    <property type="entry name" value="Sua5-like_dom"/>
</dbReference>
<evidence type="ECO:0000313" key="14">
    <source>
        <dbReference type="Proteomes" id="UP000779900"/>
    </source>
</evidence>
<evidence type="ECO:0000256" key="2">
    <source>
        <dbReference type="ARBA" id="ARBA00007663"/>
    </source>
</evidence>
<evidence type="ECO:0000256" key="9">
    <source>
        <dbReference type="ARBA" id="ARBA00022840"/>
    </source>
</evidence>
<dbReference type="InterPro" id="IPR050156">
    <property type="entry name" value="TC-AMP_synthase_SUA5"/>
</dbReference>
<comment type="similarity">
    <text evidence="2">Belongs to the SUA5 family.</text>
</comment>
<evidence type="ECO:0000256" key="10">
    <source>
        <dbReference type="ARBA" id="ARBA00029774"/>
    </source>
</evidence>
<proteinExistence type="inferred from homology"/>
<evidence type="ECO:0000256" key="8">
    <source>
        <dbReference type="ARBA" id="ARBA00022741"/>
    </source>
</evidence>